<dbReference type="SMART" id="SM00230">
    <property type="entry name" value="CysPc"/>
    <property type="match status" value="1"/>
</dbReference>
<keyword evidence="4" id="KW-0788">Thiol protease</keyword>
<feature type="region of interest" description="Disordered" evidence="6">
    <location>
        <begin position="143"/>
        <end position="162"/>
    </location>
</feature>
<evidence type="ECO:0000313" key="9">
    <source>
        <dbReference type="Proteomes" id="UP000053558"/>
    </source>
</evidence>
<sequence>MASKSVDDIEASLAKAAQAELRSDWDQAFNLYARAADRAIHLSRDTTDDQARARLRQSARRALDRAEKIKRARPVAPLPADPFSPQQQAAVLARGAVVNGVRMPLWTDPAPPLQDRDAHVSLAPEQMARGATWKRPSEFLTDYTTASTSGSGGDEDAPDPRGVRQSVVNDCSVCASVAVCVDYQRRFKSTLLVGSLHPQDASGLPIRSASGEYALRAFLNGAYRRVILNDRVPVDSEGCLLGVSLTHRHCRVLWPALVEKAYMKITGGYDFPGSNSGVDLHVLTGWIPEHLEIKSSSFEWERTWRRLRKGFTEGHCVITVGTTRDAVPDPRFLPAHAYAVIDLSESGDSRRCTLLDSRVAEEDEKRLDPDDYLSHCQVYELEWEEVCNIFGSVHISWDPALFSQSLAFHGAWHATSATGGRQSSTHRTRHLLLQCGPSHDTRHRPCLSESRSSSSCSSSSSRENDGGSDEVWVLLTRHLRNTRKHGGYIALNTQSQDAGVGPGDLSRIASKGTYTDSSHLLVRTRVGVQSNVLSLLACFDEPDNPVDNLKAEDVGFTITAYARFSLSWDTRAAPPAHTSKIDGIFSSKNAGGNPSCPTYMLNPQYYLRLHPTSSTSPSSTRPARLVPTASQSRVKAPEGHRVTITAYGSREMPLNLVLVWSQGERVIELSRKEIVANSGAYVYGSARISTSLPTGSYTLVLSAFDASQMGDFSIQIESEARFDCAPIAQEGAGMYNRIVRGEWSSKTAAGGPSNGKYADNPVYEIRMPIASQFGARLHFVTPSPSSSLNVSIFSSPRLASDECVATSGPYSDAISGVDIPPISLAAGRYYMVPSTYNGGLQGKFKIVVYHSSAGVAVSLREGRAQD</sequence>
<evidence type="ECO:0000259" key="7">
    <source>
        <dbReference type="PROSITE" id="PS50203"/>
    </source>
</evidence>
<dbReference type="AlphaFoldDB" id="A0A5M3MMX5"/>
<dbReference type="SUPFAM" id="SSF116846">
    <property type="entry name" value="MIT domain"/>
    <property type="match status" value="1"/>
</dbReference>
<feature type="compositionally biased region" description="Low complexity" evidence="6">
    <location>
        <begin position="611"/>
        <end position="625"/>
    </location>
</feature>
<dbReference type="Proteomes" id="UP000053558">
    <property type="component" value="Unassembled WGS sequence"/>
</dbReference>
<protein>
    <submittedName>
        <fullName evidence="8">Cysteine proteinase</fullName>
    </submittedName>
</protein>
<dbReference type="InterPro" id="IPR051297">
    <property type="entry name" value="PalB/RIM13"/>
</dbReference>
<feature type="region of interest" description="Disordered" evidence="6">
    <location>
        <begin position="611"/>
        <end position="634"/>
    </location>
</feature>
<evidence type="ECO:0000256" key="5">
    <source>
        <dbReference type="PROSITE-ProRule" id="PRU00239"/>
    </source>
</evidence>
<dbReference type="SUPFAM" id="SSF54001">
    <property type="entry name" value="Cysteine proteinases"/>
    <property type="match status" value="1"/>
</dbReference>
<evidence type="ECO:0000256" key="4">
    <source>
        <dbReference type="ARBA" id="ARBA00022807"/>
    </source>
</evidence>
<dbReference type="RefSeq" id="XP_007769471.1">
    <property type="nucleotide sequence ID" value="XM_007771281.1"/>
</dbReference>
<feature type="compositionally biased region" description="Low complexity" evidence="6">
    <location>
        <begin position="448"/>
        <end position="461"/>
    </location>
</feature>
<keyword evidence="2" id="KW-0645">Protease</keyword>
<dbReference type="OrthoDB" id="167576at2759"/>
<accession>A0A5M3MMX5</accession>
<dbReference type="InterPro" id="IPR036213">
    <property type="entry name" value="Calpain_III_sf"/>
</dbReference>
<dbReference type="PROSITE" id="PS50203">
    <property type="entry name" value="CALPAIN_CAT"/>
    <property type="match status" value="1"/>
</dbReference>
<evidence type="ECO:0000313" key="8">
    <source>
        <dbReference type="EMBL" id="EIW80539.1"/>
    </source>
</evidence>
<reference evidence="9" key="1">
    <citation type="journal article" date="2012" name="Science">
        <title>The Paleozoic origin of enzymatic lignin decomposition reconstructed from 31 fungal genomes.</title>
        <authorList>
            <person name="Floudas D."/>
            <person name="Binder M."/>
            <person name="Riley R."/>
            <person name="Barry K."/>
            <person name="Blanchette R.A."/>
            <person name="Henrissat B."/>
            <person name="Martinez A.T."/>
            <person name="Otillar R."/>
            <person name="Spatafora J.W."/>
            <person name="Yadav J.S."/>
            <person name="Aerts A."/>
            <person name="Benoit I."/>
            <person name="Boyd A."/>
            <person name="Carlson A."/>
            <person name="Copeland A."/>
            <person name="Coutinho P.M."/>
            <person name="de Vries R.P."/>
            <person name="Ferreira P."/>
            <person name="Findley K."/>
            <person name="Foster B."/>
            <person name="Gaskell J."/>
            <person name="Glotzer D."/>
            <person name="Gorecki P."/>
            <person name="Heitman J."/>
            <person name="Hesse C."/>
            <person name="Hori C."/>
            <person name="Igarashi K."/>
            <person name="Jurgens J.A."/>
            <person name="Kallen N."/>
            <person name="Kersten P."/>
            <person name="Kohler A."/>
            <person name="Kuees U."/>
            <person name="Kumar T.K.A."/>
            <person name="Kuo A."/>
            <person name="LaButti K."/>
            <person name="Larrondo L.F."/>
            <person name="Lindquist E."/>
            <person name="Ling A."/>
            <person name="Lombard V."/>
            <person name="Lucas S."/>
            <person name="Lundell T."/>
            <person name="Martin R."/>
            <person name="McLaughlin D.J."/>
            <person name="Morgenstern I."/>
            <person name="Morin E."/>
            <person name="Murat C."/>
            <person name="Nagy L.G."/>
            <person name="Nolan M."/>
            <person name="Ohm R.A."/>
            <person name="Patyshakuliyeva A."/>
            <person name="Rokas A."/>
            <person name="Ruiz-Duenas F.J."/>
            <person name="Sabat G."/>
            <person name="Salamov A."/>
            <person name="Samejima M."/>
            <person name="Schmutz J."/>
            <person name="Slot J.C."/>
            <person name="St John F."/>
            <person name="Stenlid J."/>
            <person name="Sun H."/>
            <person name="Sun S."/>
            <person name="Syed K."/>
            <person name="Tsang A."/>
            <person name="Wiebenga A."/>
            <person name="Young D."/>
            <person name="Pisabarro A."/>
            <person name="Eastwood D.C."/>
            <person name="Martin F."/>
            <person name="Cullen D."/>
            <person name="Grigoriev I.V."/>
            <person name="Hibbett D.S."/>
        </authorList>
    </citation>
    <scope>NUCLEOTIDE SEQUENCE [LARGE SCALE GENOMIC DNA]</scope>
    <source>
        <strain evidence="9">RWD-64-598 SS2</strain>
    </source>
</reference>
<dbReference type="OMA" id="DSLFLNW"/>
<evidence type="ECO:0000256" key="1">
    <source>
        <dbReference type="ARBA" id="ARBA00010193"/>
    </source>
</evidence>
<dbReference type="Pfam" id="PF00648">
    <property type="entry name" value="Peptidase_C2"/>
    <property type="match status" value="1"/>
</dbReference>
<dbReference type="SMART" id="SM00720">
    <property type="entry name" value="calpain_III"/>
    <property type="match status" value="1"/>
</dbReference>
<evidence type="ECO:0000256" key="2">
    <source>
        <dbReference type="ARBA" id="ARBA00022670"/>
    </source>
</evidence>
<dbReference type="PANTHER" id="PTHR46143:SF1">
    <property type="entry name" value="CALPAIN-7"/>
    <property type="match status" value="1"/>
</dbReference>
<keyword evidence="9" id="KW-1185">Reference proteome</keyword>
<dbReference type="GO" id="GO:0006508">
    <property type="term" value="P:proteolysis"/>
    <property type="evidence" value="ECO:0007669"/>
    <property type="project" value="UniProtKB-KW"/>
</dbReference>
<proteinExistence type="inferred from homology"/>
<comment type="similarity">
    <text evidence="1">Belongs to the peptidase C2 family. PalB/RIM13 subfamily.</text>
</comment>
<dbReference type="EMBL" id="JH711579">
    <property type="protein sequence ID" value="EIW80539.1"/>
    <property type="molecule type" value="Genomic_DNA"/>
</dbReference>
<organism evidence="8 9">
    <name type="scientific">Coniophora puteana (strain RWD-64-598)</name>
    <name type="common">Brown rot fungus</name>
    <dbReference type="NCBI Taxonomy" id="741705"/>
    <lineage>
        <taxon>Eukaryota</taxon>
        <taxon>Fungi</taxon>
        <taxon>Dikarya</taxon>
        <taxon>Basidiomycota</taxon>
        <taxon>Agaricomycotina</taxon>
        <taxon>Agaricomycetes</taxon>
        <taxon>Agaricomycetidae</taxon>
        <taxon>Boletales</taxon>
        <taxon>Coniophorineae</taxon>
        <taxon>Coniophoraceae</taxon>
        <taxon>Coniophora</taxon>
    </lineage>
</organism>
<dbReference type="GO" id="GO:0004198">
    <property type="term" value="F:calcium-dependent cysteine-type endopeptidase activity"/>
    <property type="evidence" value="ECO:0007669"/>
    <property type="project" value="InterPro"/>
</dbReference>
<dbReference type="SUPFAM" id="SSF49758">
    <property type="entry name" value="Calpain large subunit, middle domain (domain III)"/>
    <property type="match status" value="2"/>
</dbReference>
<comment type="caution">
    <text evidence="8">The sequence shown here is derived from an EMBL/GenBank/DDBJ whole genome shotgun (WGS) entry which is preliminary data.</text>
</comment>
<comment type="caution">
    <text evidence="5">Lacks conserved residue(s) required for the propagation of feature annotation.</text>
</comment>
<dbReference type="Gene3D" id="1.20.58.80">
    <property type="entry name" value="Phosphotransferase system, lactose/cellobiose-type IIA subunit"/>
    <property type="match status" value="1"/>
</dbReference>
<dbReference type="GeneID" id="19198545"/>
<dbReference type="InterPro" id="IPR001300">
    <property type="entry name" value="Peptidase_C2_calpain_cat"/>
</dbReference>
<keyword evidence="3" id="KW-0378">Hydrolase</keyword>
<dbReference type="Gene3D" id="2.60.120.380">
    <property type="match status" value="2"/>
</dbReference>
<evidence type="ECO:0000256" key="6">
    <source>
        <dbReference type="SAM" id="MobiDB-lite"/>
    </source>
</evidence>
<evidence type="ECO:0000256" key="3">
    <source>
        <dbReference type="ARBA" id="ARBA00022801"/>
    </source>
</evidence>
<name>A0A5M3MMX5_CONPW</name>
<gene>
    <name evidence="8" type="ORF">CONPUDRAFT_105583</name>
</gene>
<dbReference type="InterPro" id="IPR038765">
    <property type="entry name" value="Papain-like_cys_pep_sf"/>
</dbReference>
<feature type="domain" description="Calpain catalytic" evidence="7">
    <location>
        <begin position="105"/>
        <end position="401"/>
    </location>
</feature>
<dbReference type="PANTHER" id="PTHR46143">
    <property type="entry name" value="CALPAIN-7"/>
    <property type="match status" value="1"/>
</dbReference>
<dbReference type="InterPro" id="IPR036181">
    <property type="entry name" value="MIT_dom_sf"/>
</dbReference>
<dbReference type="InterPro" id="IPR022683">
    <property type="entry name" value="Calpain_III"/>
</dbReference>
<feature type="region of interest" description="Disordered" evidence="6">
    <location>
        <begin position="436"/>
        <end position="467"/>
    </location>
</feature>
<dbReference type="KEGG" id="cput:CONPUDRAFT_105583"/>